<dbReference type="CDD" id="cd22363">
    <property type="entry name" value="tRNA-intron_lyase_C"/>
    <property type="match status" value="1"/>
</dbReference>
<dbReference type="PANTHER" id="PTHR13070:SF0">
    <property type="entry name" value="TRNA-SPLICING ENDONUCLEASE SUBUNIT SEN34"/>
    <property type="match status" value="1"/>
</dbReference>
<dbReference type="EC" id="4.6.1.16" evidence="3 10"/>
<comment type="subunit">
    <text evidence="8">tRNA splicing endonuclease is a heterotetramer composed of TSEN2, TSEN15, TSEN34/LENG5 and TSEN54. tRNA splicing endonuclease complex also contains proteins of the pre-mRNA 3'-end processing machinery such as CLP1, CPSF1, CPSF4 and CSTF2.</text>
</comment>
<keyword evidence="7" id="KW-0539">Nucleus</keyword>
<gene>
    <name evidence="14" type="ORF">NQ314_013651</name>
</gene>
<accession>A0AAV8X514</accession>
<name>A0AAV8X514_9CUCU</name>
<evidence type="ECO:0000313" key="14">
    <source>
        <dbReference type="EMBL" id="KAJ8934015.1"/>
    </source>
</evidence>
<feature type="active site" evidence="11">
    <location>
        <position position="200"/>
    </location>
</feature>
<dbReference type="GO" id="GO:0006397">
    <property type="term" value="P:mRNA processing"/>
    <property type="evidence" value="ECO:0007669"/>
    <property type="project" value="UniProtKB-KW"/>
</dbReference>
<evidence type="ECO:0000256" key="8">
    <source>
        <dbReference type="ARBA" id="ARBA00064779"/>
    </source>
</evidence>
<reference evidence="14" key="1">
    <citation type="journal article" date="2023" name="Insect Mol. Biol.">
        <title>Genome sequencing provides insights into the evolution of gene families encoding plant cell wall-degrading enzymes in longhorned beetles.</title>
        <authorList>
            <person name="Shin N.R."/>
            <person name="Okamura Y."/>
            <person name="Kirsch R."/>
            <person name="Pauchet Y."/>
        </authorList>
    </citation>
    <scope>NUCLEOTIDE SEQUENCE</scope>
    <source>
        <strain evidence="14">RBIC_L_NR</strain>
    </source>
</reference>
<keyword evidence="4" id="KW-0507">mRNA processing</keyword>
<dbReference type="FunFam" id="3.40.1350.10:FF:000002">
    <property type="entry name" value="tRNA-splicing endonuclease subunit Sen34"/>
    <property type="match status" value="1"/>
</dbReference>
<comment type="subcellular location">
    <subcellularLocation>
        <location evidence="1">Nucleus</location>
        <location evidence="1">Nucleolus</location>
    </subcellularLocation>
</comment>
<evidence type="ECO:0000256" key="1">
    <source>
        <dbReference type="ARBA" id="ARBA00004604"/>
    </source>
</evidence>
<keyword evidence="6 10" id="KW-0456">Lyase</keyword>
<dbReference type="Gene3D" id="3.40.1350.10">
    <property type="match status" value="1"/>
</dbReference>
<evidence type="ECO:0000256" key="2">
    <source>
        <dbReference type="ARBA" id="ARBA00008078"/>
    </source>
</evidence>
<dbReference type="GO" id="GO:0005730">
    <property type="term" value="C:nucleolus"/>
    <property type="evidence" value="ECO:0007669"/>
    <property type="project" value="UniProtKB-SubCell"/>
</dbReference>
<dbReference type="Pfam" id="PF26577">
    <property type="entry name" value="TSEN34_N"/>
    <property type="match status" value="1"/>
</dbReference>
<feature type="active site" evidence="11">
    <location>
        <position position="239"/>
    </location>
</feature>
<dbReference type="InterPro" id="IPR006676">
    <property type="entry name" value="tRNA_splic"/>
</dbReference>
<dbReference type="PANTHER" id="PTHR13070">
    <property type="entry name" value="TRNA-SPLICING ENDONUCLEASE SUBUNIT SEN34-RELATED"/>
    <property type="match status" value="1"/>
</dbReference>
<comment type="function">
    <text evidence="10">Constitutes one of the two catalytic subunit of the tRNA-splicing endonuclease complex, a complex responsible for identification and cleavage of the splice sites in pre-tRNA. It cleaves pre-tRNA at the 5'- and 3'-splice sites to release the intron. The products are an intron and two tRNA half-molecules bearing 2',3'-cyclic phosphate and 5'-OH termini. There are no conserved sequences at the splice sites, but the intron is invariably located at the same site in the gene, placing the splice sites an invariant distance from the constant structural features of the tRNA body.</text>
</comment>
<evidence type="ECO:0000313" key="15">
    <source>
        <dbReference type="Proteomes" id="UP001162156"/>
    </source>
</evidence>
<evidence type="ECO:0000259" key="12">
    <source>
        <dbReference type="Pfam" id="PF01974"/>
    </source>
</evidence>
<evidence type="ECO:0000256" key="4">
    <source>
        <dbReference type="ARBA" id="ARBA00022664"/>
    </source>
</evidence>
<feature type="domain" description="TSEN34 N-terminal" evidence="13">
    <location>
        <begin position="9"/>
        <end position="62"/>
    </location>
</feature>
<feature type="active site" evidence="11">
    <location>
        <position position="208"/>
    </location>
</feature>
<evidence type="ECO:0000256" key="6">
    <source>
        <dbReference type="ARBA" id="ARBA00023239"/>
    </source>
</evidence>
<dbReference type="EMBL" id="JANEYF010003796">
    <property type="protein sequence ID" value="KAJ8934015.1"/>
    <property type="molecule type" value="Genomic_DNA"/>
</dbReference>
<dbReference type="GO" id="GO:0000213">
    <property type="term" value="F:tRNA-intron lyase activity"/>
    <property type="evidence" value="ECO:0007669"/>
    <property type="project" value="UniProtKB-UniRule"/>
</dbReference>
<proteinExistence type="inferred from homology"/>
<dbReference type="Proteomes" id="UP001162156">
    <property type="component" value="Unassembled WGS sequence"/>
</dbReference>
<dbReference type="InterPro" id="IPR011856">
    <property type="entry name" value="tRNA_endonuc-like_dom_sf"/>
</dbReference>
<evidence type="ECO:0000256" key="11">
    <source>
        <dbReference type="PIRSR" id="PIRSR017250-50"/>
    </source>
</evidence>
<evidence type="ECO:0000256" key="3">
    <source>
        <dbReference type="ARBA" id="ARBA00012573"/>
    </source>
</evidence>
<evidence type="ECO:0000256" key="7">
    <source>
        <dbReference type="ARBA" id="ARBA00023242"/>
    </source>
</evidence>
<evidence type="ECO:0000256" key="9">
    <source>
        <dbReference type="ARBA" id="ARBA00070870"/>
    </source>
</evidence>
<dbReference type="InterPro" id="IPR006677">
    <property type="entry name" value="tRNA_intron_Endonuc_cat-like"/>
</dbReference>
<feature type="domain" description="tRNA intron endonuclease catalytic" evidence="12">
    <location>
        <begin position="172"/>
        <end position="254"/>
    </location>
</feature>
<evidence type="ECO:0000256" key="5">
    <source>
        <dbReference type="ARBA" id="ARBA00022694"/>
    </source>
</evidence>
<dbReference type="InterPro" id="IPR016690">
    <property type="entry name" value="TSEN34"/>
</dbReference>
<dbReference type="InterPro" id="IPR036167">
    <property type="entry name" value="tRNA_intron_Endo_cat-like_sf"/>
</dbReference>
<dbReference type="SUPFAM" id="SSF53032">
    <property type="entry name" value="tRNA-intron endonuclease catalytic domain-like"/>
    <property type="match status" value="1"/>
</dbReference>
<dbReference type="GO" id="GO:0000379">
    <property type="term" value="P:tRNA-type intron splice site recognition and cleavage"/>
    <property type="evidence" value="ECO:0007669"/>
    <property type="project" value="UniProtKB-UniRule"/>
</dbReference>
<dbReference type="GO" id="GO:0000214">
    <property type="term" value="C:tRNA-intron endonuclease complex"/>
    <property type="evidence" value="ECO:0007669"/>
    <property type="project" value="UniProtKB-UniRule"/>
</dbReference>
<dbReference type="NCBIfam" id="TIGR00324">
    <property type="entry name" value="endA"/>
    <property type="match status" value="1"/>
</dbReference>
<evidence type="ECO:0000259" key="13">
    <source>
        <dbReference type="Pfam" id="PF26577"/>
    </source>
</evidence>
<evidence type="ECO:0000256" key="10">
    <source>
        <dbReference type="PIRNR" id="PIRNR017250"/>
    </source>
</evidence>
<dbReference type="InterPro" id="IPR059049">
    <property type="entry name" value="TSEN34_N"/>
</dbReference>
<dbReference type="AlphaFoldDB" id="A0AAV8X514"/>
<organism evidence="14 15">
    <name type="scientific">Rhamnusium bicolor</name>
    <dbReference type="NCBI Taxonomy" id="1586634"/>
    <lineage>
        <taxon>Eukaryota</taxon>
        <taxon>Metazoa</taxon>
        <taxon>Ecdysozoa</taxon>
        <taxon>Arthropoda</taxon>
        <taxon>Hexapoda</taxon>
        <taxon>Insecta</taxon>
        <taxon>Pterygota</taxon>
        <taxon>Neoptera</taxon>
        <taxon>Endopterygota</taxon>
        <taxon>Coleoptera</taxon>
        <taxon>Polyphaga</taxon>
        <taxon>Cucujiformia</taxon>
        <taxon>Chrysomeloidea</taxon>
        <taxon>Cerambycidae</taxon>
        <taxon>Lepturinae</taxon>
        <taxon>Rhagiini</taxon>
        <taxon>Rhamnusium</taxon>
    </lineage>
</organism>
<dbReference type="PIRSF" id="PIRSF017250">
    <property type="entry name" value="tRNA_splic_SEN34"/>
    <property type="match status" value="1"/>
</dbReference>
<keyword evidence="5 10" id="KW-0819">tRNA processing</keyword>
<protein>
    <recommendedName>
        <fullName evidence="9 10">tRNA-splicing endonuclease subunit Sen34</fullName>
        <ecNumber evidence="3 10">4.6.1.16</ecNumber>
    </recommendedName>
</protein>
<dbReference type="Pfam" id="PF01974">
    <property type="entry name" value="tRNA_int_endo"/>
    <property type="match status" value="1"/>
</dbReference>
<keyword evidence="15" id="KW-1185">Reference proteome</keyword>
<dbReference type="GO" id="GO:0003676">
    <property type="term" value="F:nucleic acid binding"/>
    <property type="evidence" value="ECO:0007669"/>
    <property type="project" value="InterPro"/>
</dbReference>
<sequence>MIDLLYFENGIFTFAVDDWVVLRKQHRIIGEIIGNTAHVPCLPVKLLPEEALLLLEKGIVNIRQITDVNSDIHSDKQKFQQFENDLLESQIIEYKKSRRMQLESMIDKIVEKRRKINDNRSPEDILNEELEKSSLVTKNNMIWPILLTPLNFSQTETKSVTLEDVLKHSTKLKCAVYSDLWEKGYYVTHGDKFGGDFLVYFGDPVCHHAIFIVRCVEPEKNIAPSEIVAFGRLGTSVKKRAVLASVLDNNKVSYITINWIDA</sequence>
<comment type="similarity">
    <text evidence="2 10">Belongs to the tRNA-intron endonuclease family.</text>
</comment>
<comment type="caution">
    <text evidence="14">The sequence shown here is derived from an EMBL/GenBank/DDBJ whole genome shotgun (WGS) entry which is preliminary data.</text>
</comment>